<reference evidence="2" key="1">
    <citation type="submission" date="2021-02" db="EMBL/GenBank/DDBJ databases">
        <authorList>
            <person name="Nowell W R."/>
        </authorList>
    </citation>
    <scope>NUCLEOTIDE SEQUENCE</scope>
</reference>
<dbReference type="Proteomes" id="UP000663877">
    <property type="component" value="Unassembled WGS sequence"/>
</dbReference>
<organism evidence="2 3">
    <name type="scientific">Adineta steineri</name>
    <dbReference type="NCBI Taxonomy" id="433720"/>
    <lineage>
        <taxon>Eukaryota</taxon>
        <taxon>Metazoa</taxon>
        <taxon>Spiralia</taxon>
        <taxon>Gnathifera</taxon>
        <taxon>Rotifera</taxon>
        <taxon>Eurotatoria</taxon>
        <taxon>Bdelloidea</taxon>
        <taxon>Adinetida</taxon>
        <taxon>Adinetidae</taxon>
        <taxon>Adineta</taxon>
    </lineage>
</organism>
<evidence type="ECO:0000313" key="1">
    <source>
        <dbReference type="EMBL" id="CAF0800300.1"/>
    </source>
</evidence>
<gene>
    <name evidence="1" type="ORF">BJG266_LOCUS5165</name>
    <name evidence="2" type="ORF">QVE165_LOCUS33071</name>
</gene>
<dbReference type="EMBL" id="CAJNOM010000299">
    <property type="protein sequence ID" value="CAF1334326.1"/>
    <property type="molecule type" value="Genomic_DNA"/>
</dbReference>
<dbReference type="EMBL" id="CAJNOI010000013">
    <property type="protein sequence ID" value="CAF0800300.1"/>
    <property type="molecule type" value="Genomic_DNA"/>
</dbReference>
<sequence length="320" mass="36809">MSTSRQHWSWRSCFAAVKHNKKSKKQTNHQPLLQKITSNGNTHDKHLHTVDENSNILISSTQKQNHIDTKNVSYFLSEMTTSNEYDQHTIPNSCIIKIDSTSYDTENHFIDGDSIEQITIDDFDSSIINQNSLSSIRATQLDAIVEDSNEENSDDLDETIQPLKLCCDRDIIDDSNDLRSRLYDLSKMNHVITQFNENGNLLGEFSRQIDKLKLRTDDIIRASSQMPRDAELLEARYSTLLATIESLSILLKIAQIPACRSLLNRLVFSIEQRTEQLNKLVQLTSQPLYNQQQRRDLFDDDFLSFRSALSSYEHLFTTSS</sequence>
<evidence type="ECO:0000313" key="2">
    <source>
        <dbReference type="EMBL" id="CAF1334326.1"/>
    </source>
</evidence>
<protein>
    <submittedName>
        <fullName evidence="2">Uncharacterized protein</fullName>
    </submittedName>
</protein>
<dbReference type="Proteomes" id="UP000663832">
    <property type="component" value="Unassembled WGS sequence"/>
</dbReference>
<evidence type="ECO:0000313" key="3">
    <source>
        <dbReference type="Proteomes" id="UP000663832"/>
    </source>
</evidence>
<dbReference type="OrthoDB" id="10022798at2759"/>
<accession>A0A815G4P7</accession>
<name>A0A815G4P7_9BILA</name>
<comment type="caution">
    <text evidence="2">The sequence shown here is derived from an EMBL/GenBank/DDBJ whole genome shotgun (WGS) entry which is preliminary data.</text>
</comment>
<dbReference type="AlphaFoldDB" id="A0A815G4P7"/>
<proteinExistence type="predicted"/>
<keyword evidence="3" id="KW-1185">Reference proteome</keyword>